<reference evidence="7 8" key="1">
    <citation type="journal article" date="2015" name="BMC Genomics">
        <title>Gene expression during zombie ant biting behavior reflects the complexity underlying fungal parasitic behavioral manipulation.</title>
        <authorList>
            <person name="de Bekker C."/>
            <person name="Ohm R.A."/>
            <person name="Loreto R.G."/>
            <person name="Sebastian A."/>
            <person name="Albert I."/>
            <person name="Merrow M."/>
            <person name="Brachmann A."/>
            <person name="Hughes D.P."/>
        </authorList>
    </citation>
    <scope>NUCLEOTIDE SEQUENCE [LARGE SCALE GENOMIC DNA]</scope>
    <source>
        <strain evidence="7 8">SC16a</strain>
    </source>
</reference>
<evidence type="ECO:0000313" key="7">
    <source>
        <dbReference type="EMBL" id="PFH59450.1"/>
    </source>
</evidence>
<keyword evidence="8" id="KW-1185">Reference proteome</keyword>
<dbReference type="GO" id="GO:0071013">
    <property type="term" value="C:catalytic step 2 spliceosome"/>
    <property type="evidence" value="ECO:0007669"/>
    <property type="project" value="TreeGrafter"/>
</dbReference>
<protein>
    <recommendedName>
        <fullName evidence="6">MI domain-containing protein</fullName>
    </recommendedName>
</protein>
<feature type="compositionally biased region" description="Basic residues" evidence="5">
    <location>
        <begin position="205"/>
        <end position="217"/>
    </location>
</feature>
<dbReference type="Pfam" id="PF02847">
    <property type="entry name" value="MA3"/>
    <property type="match status" value="1"/>
</dbReference>
<proteinExistence type="predicted"/>
<dbReference type="Proteomes" id="UP000037136">
    <property type="component" value="Unassembled WGS sequence"/>
</dbReference>
<feature type="region of interest" description="Disordered" evidence="5">
    <location>
        <begin position="359"/>
        <end position="554"/>
    </location>
</feature>
<feature type="domain" description="MI" evidence="6">
    <location>
        <begin position="1"/>
        <end position="94"/>
    </location>
</feature>
<reference evidence="7 8" key="2">
    <citation type="journal article" date="2017" name="Sci. Rep.">
        <title>Ant-infecting Ophiocordyceps genomes reveal a high diversity of potential behavioral manipulation genes and a possible major role for enterotoxins.</title>
        <authorList>
            <person name="de Bekker C."/>
            <person name="Ohm R.A."/>
            <person name="Evans H.C."/>
            <person name="Brachmann A."/>
            <person name="Hughes D.P."/>
        </authorList>
    </citation>
    <scope>NUCLEOTIDE SEQUENCE [LARGE SCALE GENOMIC DNA]</scope>
    <source>
        <strain evidence="7 8">SC16a</strain>
    </source>
</reference>
<comment type="caution">
    <text evidence="7">The sequence shown here is derived from an EMBL/GenBank/DDBJ whole genome shotgun (WGS) entry which is preliminary data.</text>
</comment>
<dbReference type="GO" id="GO:0000398">
    <property type="term" value="P:mRNA splicing, via spliceosome"/>
    <property type="evidence" value="ECO:0007669"/>
    <property type="project" value="TreeGrafter"/>
</dbReference>
<dbReference type="OrthoDB" id="3938623at2759"/>
<dbReference type="EMBL" id="LAZP02000198">
    <property type="protein sequence ID" value="PFH59450.1"/>
    <property type="molecule type" value="Genomic_DNA"/>
</dbReference>
<evidence type="ECO:0000256" key="2">
    <source>
        <dbReference type="ARBA" id="ARBA00022664"/>
    </source>
</evidence>
<keyword evidence="4" id="KW-0539">Nucleus</keyword>
<evidence type="ECO:0000256" key="3">
    <source>
        <dbReference type="ARBA" id="ARBA00023187"/>
    </source>
</evidence>
<dbReference type="InterPro" id="IPR003891">
    <property type="entry name" value="Initiation_fac_eIF4g_MI"/>
</dbReference>
<dbReference type="PANTHER" id="PTHR18034:SF3">
    <property type="entry name" value="PRE-MRNA-SPLICING FACTOR CWC22 HOMOLOG"/>
    <property type="match status" value="1"/>
</dbReference>
<dbReference type="PROSITE" id="PS51366">
    <property type="entry name" value="MI"/>
    <property type="match status" value="1"/>
</dbReference>
<evidence type="ECO:0000256" key="4">
    <source>
        <dbReference type="ARBA" id="ARBA00023242"/>
    </source>
</evidence>
<evidence type="ECO:0000313" key="8">
    <source>
        <dbReference type="Proteomes" id="UP000037136"/>
    </source>
</evidence>
<feature type="compositionally biased region" description="Basic and acidic residues" evidence="5">
    <location>
        <begin position="218"/>
        <end position="237"/>
    </location>
</feature>
<evidence type="ECO:0000259" key="6">
    <source>
        <dbReference type="PROSITE" id="PS51366"/>
    </source>
</evidence>
<sequence length="554" mass="60495">MKINLPAGQEAELPSMIVECCSQEKTYTKFFGLIGERFAKINRLWCDLFEQAFAKYYDTIHRYENNKLRNMAMLFGHMLAEDAIGWHCLSVIHLNEEETTSSSRIFIKILFQSIAEELGMPKLKARMTTDEVLRPSLAGLFPDDSARNMRFSINYFTSIGMGALTEELRERLQTTRRIPGLRIRLARVQGWRRRGLPVGGEGRGRDRRRRRRRRRRHAGGDGRRCHAHDPVRLDEGGARPRPHLVVVVIVGMTAGVGRGAAAGRGAAGARRTARGARGGDGTGGIARRSAGGPDGAGAGARLLGRRRGGGILLALRRGGTAGVAFRRGLSVGEGSTVSNGGGMGAFRPVLAVEAESIAHRHGPPVEGEPFPDRRGPLADEESTASRRPRPADEESTARRHGPPVEGESIARRHGPPVEAESLPDRHGPLVDEESTARRHGPPVDEESTARRHGPPVEAESIPDRHGPLADEESTASRRPRPADEESTASRRPRPADEESTARRHGPPVEGGPPPPARRRGPSDSPVPAGKRRRRRYSESVSPSPPPVKRGRRAS</sequence>
<dbReference type="InterPro" id="IPR050781">
    <property type="entry name" value="CWC22_splicing_factor"/>
</dbReference>
<dbReference type="GO" id="GO:0003723">
    <property type="term" value="F:RNA binding"/>
    <property type="evidence" value="ECO:0007669"/>
    <property type="project" value="TreeGrafter"/>
</dbReference>
<evidence type="ECO:0000256" key="1">
    <source>
        <dbReference type="ARBA" id="ARBA00004123"/>
    </source>
</evidence>
<dbReference type="SMART" id="SM00544">
    <property type="entry name" value="MA3"/>
    <property type="match status" value="1"/>
</dbReference>
<dbReference type="STRING" id="268505.A0A2A9PEY8"/>
<evidence type="ECO:0000256" key="5">
    <source>
        <dbReference type="SAM" id="MobiDB-lite"/>
    </source>
</evidence>
<keyword evidence="2" id="KW-0507">mRNA processing</keyword>
<feature type="region of interest" description="Disordered" evidence="5">
    <location>
        <begin position="259"/>
        <end position="301"/>
    </location>
</feature>
<feature type="region of interest" description="Disordered" evidence="5">
    <location>
        <begin position="194"/>
        <end position="237"/>
    </location>
</feature>
<gene>
    <name evidence="7" type="ORF">XA68_12305</name>
</gene>
<keyword evidence="3" id="KW-0508">mRNA splicing</keyword>
<name>A0A2A9PEY8_OPHUN</name>
<organism evidence="7 8">
    <name type="scientific">Ophiocordyceps unilateralis</name>
    <name type="common">Zombie-ant fungus</name>
    <name type="synonym">Torrubia unilateralis</name>
    <dbReference type="NCBI Taxonomy" id="268505"/>
    <lineage>
        <taxon>Eukaryota</taxon>
        <taxon>Fungi</taxon>
        <taxon>Dikarya</taxon>
        <taxon>Ascomycota</taxon>
        <taxon>Pezizomycotina</taxon>
        <taxon>Sordariomycetes</taxon>
        <taxon>Hypocreomycetidae</taxon>
        <taxon>Hypocreales</taxon>
        <taxon>Ophiocordycipitaceae</taxon>
        <taxon>Ophiocordyceps</taxon>
    </lineage>
</organism>
<dbReference type="PANTHER" id="PTHR18034">
    <property type="entry name" value="CELL CYCLE CONTROL PROTEIN CWF22-RELATED"/>
    <property type="match status" value="1"/>
</dbReference>
<accession>A0A2A9PEY8</accession>
<comment type="subcellular location">
    <subcellularLocation>
        <location evidence="1">Nucleus</location>
    </subcellularLocation>
</comment>
<dbReference type="AlphaFoldDB" id="A0A2A9PEY8"/>